<proteinExistence type="inferred from homology"/>
<gene>
    <name evidence="12" type="primary">LOC107272128</name>
</gene>
<feature type="coiled-coil region" evidence="9">
    <location>
        <begin position="355"/>
        <end position="396"/>
    </location>
</feature>
<keyword evidence="8" id="KW-0137">Centromere</keyword>
<evidence type="ECO:0000259" key="10">
    <source>
        <dbReference type="Pfam" id="PF03800"/>
    </source>
</evidence>
<dbReference type="Gene3D" id="1.10.418.60">
    <property type="entry name" value="Ncd80 complex, Nuf2 subunit"/>
    <property type="match status" value="1"/>
</dbReference>
<keyword evidence="4" id="KW-0132">Cell division</keyword>
<evidence type="ECO:0000256" key="2">
    <source>
        <dbReference type="ARBA" id="ARBA00005498"/>
    </source>
</evidence>
<dbReference type="AlphaFoldDB" id="A0AAJ7C9Q0"/>
<dbReference type="Pfam" id="PF03800">
    <property type="entry name" value="Nuf2"/>
    <property type="match status" value="1"/>
</dbReference>
<comment type="subcellular location">
    <subcellularLocation>
        <location evidence="1">Chromosome</location>
        <location evidence="1">Centromere</location>
    </subcellularLocation>
</comment>
<evidence type="ECO:0000256" key="1">
    <source>
        <dbReference type="ARBA" id="ARBA00004584"/>
    </source>
</evidence>
<keyword evidence="11" id="KW-1185">Reference proteome</keyword>
<evidence type="ECO:0000256" key="9">
    <source>
        <dbReference type="SAM" id="Coils"/>
    </source>
</evidence>
<dbReference type="InterPro" id="IPR005549">
    <property type="entry name" value="Kinetochore_Nuf2_N"/>
</dbReference>
<evidence type="ECO:0000256" key="6">
    <source>
        <dbReference type="ARBA" id="ARBA00023054"/>
    </source>
</evidence>
<dbReference type="Proteomes" id="UP000694920">
    <property type="component" value="Unplaced"/>
</dbReference>
<feature type="coiled-coil region" evidence="9">
    <location>
        <begin position="123"/>
        <end position="209"/>
    </location>
</feature>
<evidence type="ECO:0000256" key="8">
    <source>
        <dbReference type="ARBA" id="ARBA00023328"/>
    </source>
</evidence>
<keyword evidence="6 9" id="KW-0175">Coiled coil</keyword>
<feature type="domain" description="Kinetochore protein Nuf2 N-terminal" evidence="10">
    <location>
        <begin position="4"/>
        <end position="131"/>
    </location>
</feature>
<dbReference type="GO" id="GO:0051301">
    <property type="term" value="P:cell division"/>
    <property type="evidence" value="ECO:0007669"/>
    <property type="project" value="UniProtKB-KW"/>
</dbReference>
<name>A0AAJ7C9Q0_CEPCN</name>
<feature type="coiled-coil region" evidence="9">
    <location>
        <begin position="242"/>
        <end position="331"/>
    </location>
</feature>
<evidence type="ECO:0000256" key="7">
    <source>
        <dbReference type="ARBA" id="ARBA00023306"/>
    </source>
</evidence>
<organism evidence="11 12">
    <name type="scientific">Cephus cinctus</name>
    <name type="common">Wheat stem sawfly</name>
    <dbReference type="NCBI Taxonomy" id="211228"/>
    <lineage>
        <taxon>Eukaryota</taxon>
        <taxon>Metazoa</taxon>
        <taxon>Ecdysozoa</taxon>
        <taxon>Arthropoda</taxon>
        <taxon>Hexapoda</taxon>
        <taxon>Insecta</taxon>
        <taxon>Pterygota</taxon>
        <taxon>Neoptera</taxon>
        <taxon>Endopterygota</taxon>
        <taxon>Hymenoptera</taxon>
        <taxon>Cephoidea</taxon>
        <taxon>Cephidae</taxon>
        <taxon>Cephus</taxon>
    </lineage>
</organism>
<dbReference type="GO" id="GO:0031262">
    <property type="term" value="C:Ndc80 complex"/>
    <property type="evidence" value="ECO:0007669"/>
    <property type="project" value="InterPro"/>
</dbReference>
<evidence type="ECO:0000313" key="11">
    <source>
        <dbReference type="Proteomes" id="UP000694920"/>
    </source>
</evidence>
<evidence type="ECO:0000313" key="12">
    <source>
        <dbReference type="RefSeq" id="XP_015604440.1"/>
    </source>
</evidence>
<dbReference type="KEGG" id="ccin:107272128"/>
<evidence type="ECO:0000256" key="4">
    <source>
        <dbReference type="ARBA" id="ARBA00022618"/>
    </source>
</evidence>
<reference evidence="12" key="1">
    <citation type="submission" date="2025-08" db="UniProtKB">
        <authorList>
            <consortium name="RefSeq"/>
        </authorList>
    </citation>
    <scope>IDENTIFICATION</scope>
</reference>
<accession>A0AAJ7C9Q0</accession>
<keyword evidence="3" id="KW-0158">Chromosome</keyword>
<evidence type="ECO:0000256" key="5">
    <source>
        <dbReference type="ARBA" id="ARBA00022776"/>
    </source>
</evidence>
<dbReference type="RefSeq" id="XP_015604440.1">
    <property type="nucleotide sequence ID" value="XM_015748954.2"/>
</dbReference>
<sequence>MDGDIENIHKILLDAQLPSTISDIRNPTEEYVINLLTSFLARFQVDTNALQKPTFEQLQKMYYAEAYDSIIGIVNLKATISGISTKLFLKDFSLTDITSPGPKLLRRQAKFISNFVIYSTNKLSDINDDIQAILNRRQTLEDLIKEKNDVIEKANREALYTSKQLAKEEKLKKEIKEVRQRVEANKRKKTQLESTLKETQNDQREVATEHGALKAKALKEAKLIAKLEADVVTSPEDYRNHLQQLEQQSKEKSERRENMQEAISAKNNLIEKLEKIMAFVQEQHGKFPEIKNTLSSLKDAETNAETMKKKVEELDMEIAKIIQEMEQHENQYGSDEIKEIRAVSEQQLSPLRILKSELSNENKIAKENFEKEHERLHEIRLERNRLAEDILKVQEDIKKFLKDCQELYDREIESNQKLRDALFNP</sequence>
<dbReference type="GeneID" id="107272128"/>
<comment type="similarity">
    <text evidence="2">Belongs to the NUF2 family.</text>
</comment>
<evidence type="ECO:0000256" key="3">
    <source>
        <dbReference type="ARBA" id="ARBA00022454"/>
    </source>
</evidence>
<keyword evidence="7" id="KW-0131">Cell cycle</keyword>
<dbReference type="InterPro" id="IPR038275">
    <property type="entry name" value="Nuf2_N_sf"/>
</dbReference>
<keyword evidence="5" id="KW-0498">Mitosis</keyword>
<protein>
    <submittedName>
        <fullName evidence="12">Probable kinetochore protein nuf2 isoform X1</fullName>
    </submittedName>
</protein>